<comment type="caution">
    <text evidence="2">The sequence shown here is derived from an EMBL/GenBank/DDBJ whole genome shotgun (WGS) entry which is preliminary data.</text>
</comment>
<evidence type="ECO:0000313" key="2">
    <source>
        <dbReference type="EMBL" id="MDC7228406.1"/>
    </source>
</evidence>
<accession>A0AAJ1MLY8</accession>
<evidence type="ECO:0000256" key="1">
    <source>
        <dbReference type="SAM" id="Phobius"/>
    </source>
</evidence>
<proteinExistence type="predicted"/>
<reference evidence="2 3" key="1">
    <citation type="submission" date="2022-12" db="EMBL/GenBank/DDBJ databases">
        <title>Metagenome assembled genome from gulf of manar.</title>
        <authorList>
            <person name="Kohli P."/>
            <person name="Pk S."/>
            <person name="Venkata Ramana C."/>
            <person name="Sasikala C."/>
        </authorList>
    </citation>
    <scope>NUCLEOTIDE SEQUENCE [LARGE SCALE GENOMIC DNA]</scope>
    <source>
        <strain evidence="2">JB008</strain>
    </source>
</reference>
<gene>
    <name evidence="2" type="ORF">PQJ61_16715</name>
</gene>
<dbReference type="Proteomes" id="UP001221217">
    <property type="component" value="Unassembled WGS sequence"/>
</dbReference>
<dbReference type="EMBL" id="JAQQAL010000045">
    <property type="protein sequence ID" value="MDC7228406.1"/>
    <property type="molecule type" value="Genomic_DNA"/>
</dbReference>
<dbReference type="AlphaFoldDB" id="A0AAJ1MLY8"/>
<protein>
    <submittedName>
        <fullName evidence="2">Uncharacterized protein</fullName>
    </submittedName>
</protein>
<sequence>MSFTVVRAGVLLSGIVIAPGVIFAIGSLDADTAQLL</sequence>
<keyword evidence="1" id="KW-1133">Transmembrane helix</keyword>
<evidence type="ECO:0000313" key="3">
    <source>
        <dbReference type="Proteomes" id="UP001221217"/>
    </source>
</evidence>
<feature type="transmembrane region" description="Helical" evidence="1">
    <location>
        <begin position="6"/>
        <end position="28"/>
    </location>
</feature>
<keyword evidence="1" id="KW-0472">Membrane</keyword>
<name>A0AAJ1MLY8_9SPIO</name>
<organism evidence="2 3">
    <name type="scientific">Candidatus Thalassospirochaeta sargassi</name>
    <dbReference type="NCBI Taxonomy" id="3119039"/>
    <lineage>
        <taxon>Bacteria</taxon>
        <taxon>Pseudomonadati</taxon>
        <taxon>Spirochaetota</taxon>
        <taxon>Spirochaetia</taxon>
        <taxon>Spirochaetales</taxon>
        <taxon>Spirochaetaceae</taxon>
        <taxon>Candidatus Thalassospirochaeta</taxon>
    </lineage>
</organism>
<keyword evidence="1" id="KW-0812">Transmembrane</keyword>